<gene>
    <name evidence="1" type="ORF">ABENE_03835</name>
</gene>
<dbReference type="Proteomes" id="UP000017837">
    <property type="component" value="Unassembled WGS sequence"/>
</dbReference>
<proteinExistence type="predicted"/>
<accession>V4Q2B4</accession>
<name>V4Q2B4_9CAUL</name>
<protein>
    <submittedName>
        <fullName evidence="1">Uncharacterized protein</fullName>
    </submittedName>
</protein>
<dbReference type="AlphaFoldDB" id="V4Q2B4"/>
<comment type="caution">
    <text evidence="1">The sequence shown here is derived from an EMBL/GenBank/DDBJ whole genome shotgun (WGS) entry which is preliminary data.</text>
</comment>
<organism evidence="1 2">
    <name type="scientific">Asticcacaulis benevestitus DSM 16100 = ATCC BAA-896</name>
    <dbReference type="NCBI Taxonomy" id="1121022"/>
    <lineage>
        <taxon>Bacteria</taxon>
        <taxon>Pseudomonadati</taxon>
        <taxon>Pseudomonadota</taxon>
        <taxon>Alphaproteobacteria</taxon>
        <taxon>Caulobacterales</taxon>
        <taxon>Caulobacteraceae</taxon>
        <taxon>Asticcacaulis</taxon>
    </lineage>
</organism>
<evidence type="ECO:0000313" key="1">
    <source>
        <dbReference type="EMBL" id="ESQ93824.1"/>
    </source>
</evidence>
<reference evidence="1 2" key="1">
    <citation type="journal article" date="2014" name="Nature">
        <title>Sequential evolution of bacterial morphology by co-option of a developmental regulator.</title>
        <authorList>
            <person name="Jiang C."/>
            <person name="Brown P.J."/>
            <person name="Ducret A."/>
            <person name="Brun Y.V."/>
        </authorList>
    </citation>
    <scope>NUCLEOTIDE SEQUENCE [LARGE SCALE GENOMIC DNA]</scope>
    <source>
        <strain evidence="1 2">DSM 16100</strain>
    </source>
</reference>
<dbReference type="EMBL" id="AWGB01000006">
    <property type="protein sequence ID" value="ESQ93824.1"/>
    <property type="molecule type" value="Genomic_DNA"/>
</dbReference>
<evidence type="ECO:0000313" key="2">
    <source>
        <dbReference type="Proteomes" id="UP000017837"/>
    </source>
</evidence>
<keyword evidence="2" id="KW-1185">Reference proteome</keyword>
<sequence>MVYLRFVLIPSLKDYAHKAKRGTPKPVKVLARAKPAAAFAASPQYD</sequence>
<dbReference type="PATRIC" id="fig|1121022.4.peg.757"/>